<keyword evidence="3" id="KW-1185">Reference proteome</keyword>
<evidence type="ECO:0000313" key="2">
    <source>
        <dbReference type="EMBL" id="EMD38069.1"/>
    </source>
</evidence>
<feature type="compositionally biased region" description="Basic and acidic residues" evidence="1">
    <location>
        <begin position="438"/>
        <end position="454"/>
    </location>
</feature>
<reference evidence="2 3" key="1">
    <citation type="journal article" date="2012" name="Proc. Natl. Acad. Sci. U.S.A.">
        <title>Comparative genomics of Ceriporiopsis subvermispora and Phanerochaete chrysosporium provide insight into selective ligninolysis.</title>
        <authorList>
            <person name="Fernandez-Fueyo E."/>
            <person name="Ruiz-Duenas F.J."/>
            <person name="Ferreira P."/>
            <person name="Floudas D."/>
            <person name="Hibbett D.S."/>
            <person name="Canessa P."/>
            <person name="Larrondo L.F."/>
            <person name="James T.Y."/>
            <person name="Seelenfreund D."/>
            <person name="Lobos S."/>
            <person name="Polanco R."/>
            <person name="Tello M."/>
            <person name="Honda Y."/>
            <person name="Watanabe T."/>
            <person name="Watanabe T."/>
            <person name="Ryu J.S."/>
            <person name="Kubicek C.P."/>
            <person name="Schmoll M."/>
            <person name="Gaskell J."/>
            <person name="Hammel K.E."/>
            <person name="St John F.J."/>
            <person name="Vanden Wymelenberg A."/>
            <person name="Sabat G."/>
            <person name="Splinter BonDurant S."/>
            <person name="Syed K."/>
            <person name="Yadav J.S."/>
            <person name="Doddapaneni H."/>
            <person name="Subramanian V."/>
            <person name="Lavin J.L."/>
            <person name="Oguiza J.A."/>
            <person name="Perez G."/>
            <person name="Pisabarro A.G."/>
            <person name="Ramirez L."/>
            <person name="Santoyo F."/>
            <person name="Master E."/>
            <person name="Coutinho P.M."/>
            <person name="Henrissat B."/>
            <person name="Lombard V."/>
            <person name="Magnuson J.K."/>
            <person name="Kuees U."/>
            <person name="Hori C."/>
            <person name="Igarashi K."/>
            <person name="Samejima M."/>
            <person name="Held B.W."/>
            <person name="Barry K.W."/>
            <person name="LaButti K.M."/>
            <person name="Lapidus A."/>
            <person name="Lindquist E.A."/>
            <person name="Lucas S.M."/>
            <person name="Riley R."/>
            <person name="Salamov A.A."/>
            <person name="Hoffmeister D."/>
            <person name="Schwenk D."/>
            <person name="Hadar Y."/>
            <person name="Yarden O."/>
            <person name="de Vries R.P."/>
            <person name="Wiebenga A."/>
            <person name="Stenlid J."/>
            <person name="Eastwood D."/>
            <person name="Grigoriev I.V."/>
            <person name="Berka R.M."/>
            <person name="Blanchette R.A."/>
            <person name="Kersten P."/>
            <person name="Martinez A.T."/>
            <person name="Vicuna R."/>
            <person name="Cullen D."/>
        </authorList>
    </citation>
    <scope>NUCLEOTIDE SEQUENCE [LARGE SCALE GENOMIC DNA]</scope>
    <source>
        <strain evidence="2 3">B</strain>
    </source>
</reference>
<dbReference type="OrthoDB" id="2984747at2759"/>
<feature type="compositionally biased region" description="Low complexity" evidence="1">
    <location>
        <begin position="199"/>
        <end position="211"/>
    </location>
</feature>
<feature type="compositionally biased region" description="Basic and acidic residues" evidence="1">
    <location>
        <begin position="480"/>
        <end position="493"/>
    </location>
</feature>
<feature type="compositionally biased region" description="Basic and acidic residues" evidence="1">
    <location>
        <begin position="226"/>
        <end position="237"/>
    </location>
</feature>
<feature type="region of interest" description="Disordered" evidence="1">
    <location>
        <begin position="304"/>
        <end position="361"/>
    </location>
</feature>
<protein>
    <submittedName>
        <fullName evidence="2">Uncharacterized protein</fullName>
    </submittedName>
</protein>
<dbReference type="HOGENOM" id="CLU_048459_0_0_1"/>
<feature type="region of interest" description="Disordered" evidence="1">
    <location>
        <begin position="387"/>
        <end position="410"/>
    </location>
</feature>
<evidence type="ECO:0000256" key="1">
    <source>
        <dbReference type="SAM" id="MobiDB-lite"/>
    </source>
</evidence>
<organism evidence="2 3">
    <name type="scientific">Ceriporiopsis subvermispora (strain B)</name>
    <name type="common">White-rot fungus</name>
    <name type="synonym">Gelatoporia subvermispora</name>
    <dbReference type="NCBI Taxonomy" id="914234"/>
    <lineage>
        <taxon>Eukaryota</taxon>
        <taxon>Fungi</taxon>
        <taxon>Dikarya</taxon>
        <taxon>Basidiomycota</taxon>
        <taxon>Agaricomycotina</taxon>
        <taxon>Agaricomycetes</taxon>
        <taxon>Polyporales</taxon>
        <taxon>Gelatoporiaceae</taxon>
        <taxon>Gelatoporia</taxon>
    </lineage>
</organism>
<feature type="region of interest" description="Disordered" evidence="1">
    <location>
        <begin position="438"/>
        <end position="493"/>
    </location>
</feature>
<accession>M2PNR1</accession>
<dbReference type="Proteomes" id="UP000016930">
    <property type="component" value="Unassembled WGS sequence"/>
</dbReference>
<feature type="region of interest" description="Disordered" evidence="1">
    <location>
        <begin position="148"/>
        <end position="252"/>
    </location>
</feature>
<feature type="compositionally biased region" description="Basic residues" evidence="1">
    <location>
        <begin position="212"/>
        <end position="223"/>
    </location>
</feature>
<sequence>MFEEVCLVCGRPTSVDGRIYCSDQCESIDSTSPSVSTTSSAVPSPYLHSMTNPGNLADVPALMPSALGASLAAHQSRKTQANRLSVSSSSSSVCWSAITDDEEDSSPALFEDDLMYKHDLLGPDVGSSKSSGPLGILLSKQSHIALSYARRPSTTNNRSTIPLLHHRSSSTSSPPTPSRSLSQSVSSPFLMTDDDYSDAPPASVSSVSSARSHSRRERPHSSMRMHQSDDADKDETVTSKPKRNRASLPAYFSLLNSTSTSPATGRTPRFPSSLHALSRSLHSSPGTPRVAGPVVDTTMAYAHAQTRAVPAEMTPRGRGRRHESRARASSTSRSPSPQPHVHAHSHAAHARDHAAARHGPSMRARLDSVEKVKDWVAQSPVVNVALPSSIRGRTHAHRRNSSPARSKPRPAIILADSGVSGLSEAIAQSLRVTDTEKALEMSEDDRRGRRKANELDVPPVGVDHQVAPGYGNGRSGLRARGRDREHRAVGALW</sequence>
<evidence type="ECO:0000313" key="3">
    <source>
        <dbReference type="Proteomes" id="UP000016930"/>
    </source>
</evidence>
<name>M2PNR1_CERS8</name>
<dbReference type="AlphaFoldDB" id="M2PNR1"/>
<proteinExistence type="predicted"/>
<feature type="compositionally biased region" description="Low complexity" evidence="1">
    <location>
        <begin position="169"/>
        <end position="187"/>
    </location>
</feature>
<dbReference type="EMBL" id="KB445795">
    <property type="protein sequence ID" value="EMD38069.1"/>
    <property type="molecule type" value="Genomic_DNA"/>
</dbReference>
<gene>
    <name evidence="2" type="ORF">CERSUDRAFT_113212</name>
</gene>